<protein>
    <submittedName>
        <fullName evidence="1">Uncharacterized protein</fullName>
    </submittedName>
</protein>
<reference evidence="1" key="1">
    <citation type="submission" date="2021-02" db="EMBL/GenBank/DDBJ databases">
        <authorList>
            <person name="Nowell W R."/>
        </authorList>
    </citation>
    <scope>NUCLEOTIDE SEQUENCE</scope>
</reference>
<dbReference type="EMBL" id="CAJOBB010028007">
    <property type="protein sequence ID" value="CAF4426878.1"/>
    <property type="molecule type" value="Genomic_DNA"/>
</dbReference>
<dbReference type="AlphaFoldDB" id="A0A820QTT0"/>
<dbReference type="Proteomes" id="UP000663868">
    <property type="component" value="Unassembled WGS sequence"/>
</dbReference>
<comment type="caution">
    <text evidence="1">The sequence shown here is derived from an EMBL/GenBank/DDBJ whole genome shotgun (WGS) entry which is preliminary data.</text>
</comment>
<evidence type="ECO:0000313" key="2">
    <source>
        <dbReference type="Proteomes" id="UP000663868"/>
    </source>
</evidence>
<accession>A0A820QTT0</accession>
<evidence type="ECO:0000313" key="1">
    <source>
        <dbReference type="EMBL" id="CAF4426878.1"/>
    </source>
</evidence>
<gene>
    <name evidence="1" type="ORF">KXQ929_LOCUS52541</name>
</gene>
<sequence length="78" mass="8803">MNYDRHNSLTNNESCSIDPSHCYDNICQIHSNIPLLTTKPIVFNNLLLQISGLTNLKENQIIVDDTTINDSTINSLDK</sequence>
<feature type="non-terminal residue" evidence="1">
    <location>
        <position position="1"/>
    </location>
</feature>
<proteinExistence type="predicted"/>
<organism evidence="1 2">
    <name type="scientific">Adineta steineri</name>
    <dbReference type="NCBI Taxonomy" id="433720"/>
    <lineage>
        <taxon>Eukaryota</taxon>
        <taxon>Metazoa</taxon>
        <taxon>Spiralia</taxon>
        <taxon>Gnathifera</taxon>
        <taxon>Rotifera</taxon>
        <taxon>Eurotatoria</taxon>
        <taxon>Bdelloidea</taxon>
        <taxon>Adinetida</taxon>
        <taxon>Adinetidae</taxon>
        <taxon>Adineta</taxon>
    </lineage>
</organism>
<name>A0A820QTT0_9BILA</name>